<dbReference type="AlphaFoldDB" id="A0A8J5TMF9"/>
<sequence length="413" mass="46273">VAGDGGGDGAGGDGGERGPSHLLHVCLDLQPYDVDCTTTDMRKIPDMSRDNFTIPWELDFSNNLIQEVTQFPLLPNMNNNLTVDSLNENVFKGKYNDSFLEPLALEELDLSYNQISSFKSHTLKHLPYLKRLFLSHNPITDISWAMGAAINELHNLRELDLSQTGLNRLPNHFLTDLRNLQVLTLAENRFTTVPSEINYARNLVHLNLNANPIVSIMTGDFQAGLSTLQELQMCAMPDLRNVGAQAFSSLSSLKVLQLSDNPLLSVIDRKAFYPVMDDKLALQENNPWNCDCHFKWVATKLIPDLEAKNPDRTLSIICAEPIEDRGMPVSDLLNHSINFECMAPHPFVNNEGRYGALIVSTIVVGVILMLTGTLIFSYVLFKRTRNGQMFGDTIKYRRAHNEDEEATSQTVHS</sequence>
<dbReference type="Pfam" id="PF13855">
    <property type="entry name" value="LRR_8"/>
    <property type="match status" value="2"/>
</dbReference>
<dbReference type="InterPro" id="IPR001611">
    <property type="entry name" value="Leu-rich_rpt"/>
</dbReference>
<evidence type="ECO:0000256" key="2">
    <source>
        <dbReference type="ARBA" id="ARBA00022729"/>
    </source>
</evidence>
<dbReference type="PANTHER" id="PTHR24366">
    <property type="entry name" value="IG(IMMUNOGLOBULIN) AND LRR(LEUCINE RICH REPEAT) DOMAINS"/>
    <property type="match status" value="1"/>
</dbReference>
<keyword evidence="3" id="KW-0677">Repeat</keyword>
<feature type="transmembrane region" description="Helical" evidence="4">
    <location>
        <begin position="354"/>
        <end position="381"/>
    </location>
</feature>
<dbReference type="PANTHER" id="PTHR24366:SF171">
    <property type="entry name" value="LEUCINE RICH REPEAT NEURONAL 4"/>
    <property type="match status" value="1"/>
</dbReference>
<keyword evidence="4" id="KW-0472">Membrane</keyword>
<protein>
    <submittedName>
        <fullName evidence="6">Leucine-rich repeat neuronal protein 1-like 1</fullName>
    </submittedName>
</protein>
<evidence type="ECO:0000256" key="4">
    <source>
        <dbReference type="SAM" id="Phobius"/>
    </source>
</evidence>
<evidence type="ECO:0000259" key="5">
    <source>
        <dbReference type="SMART" id="SM00082"/>
    </source>
</evidence>
<dbReference type="SMART" id="SM00082">
    <property type="entry name" value="LRRCT"/>
    <property type="match status" value="1"/>
</dbReference>
<keyword evidence="4" id="KW-1133">Transmembrane helix</keyword>
<dbReference type="Proteomes" id="UP000747542">
    <property type="component" value="Unassembled WGS sequence"/>
</dbReference>
<gene>
    <name evidence="6" type="primary">Lrrn1-L1</name>
    <name evidence="6" type="ORF">Hamer_G008191</name>
</gene>
<feature type="domain" description="LRRCT" evidence="5">
    <location>
        <begin position="286"/>
        <end position="342"/>
    </location>
</feature>
<comment type="caution">
    <text evidence="6">The sequence shown here is derived from an EMBL/GenBank/DDBJ whole genome shotgun (WGS) entry which is preliminary data.</text>
</comment>
<keyword evidence="2" id="KW-0732">Signal</keyword>
<dbReference type="PRINTS" id="PR00019">
    <property type="entry name" value="LEURICHRPT"/>
</dbReference>
<feature type="non-terminal residue" evidence="6">
    <location>
        <position position="1"/>
    </location>
</feature>
<evidence type="ECO:0000313" key="6">
    <source>
        <dbReference type="EMBL" id="KAG7177555.1"/>
    </source>
</evidence>
<dbReference type="InterPro" id="IPR000483">
    <property type="entry name" value="Cys-rich_flank_reg_C"/>
</dbReference>
<name>A0A8J5TMF9_HOMAM</name>
<organism evidence="6 7">
    <name type="scientific">Homarus americanus</name>
    <name type="common">American lobster</name>
    <dbReference type="NCBI Taxonomy" id="6706"/>
    <lineage>
        <taxon>Eukaryota</taxon>
        <taxon>Metazoa</taxon>
        <taxon>Ecdysozoa</taxon>
        <taxon>Arthropoda</taxon>
        <taxon>Crustacea</taxon>
        <taxon>Multicrustacea</taxon>
        <taxon>Malacostraca</taxon>
        <taxon>Eumalacostraca</taxon>
        <taxon>Eucarida</taxon>
        <taxon>Decapoda</taxon>
        <taxon>Pleocyemata</taxon>
        <taxon>Astacidea</taxon>
        <taxon>Nephropoidea</taxon>
        <taxon>Nephropidae</taxon>
        <taxon>Homarus</taxon>
    </lineage>
</organism>
<keyword evidence="7" id="KW-1185">Reference proteome</keyword>
<evidence type="ECO:0000256" key="3">
    <source>
        <dbReference type="ARBA" id="ARBA00022737"/>
    </source>
</evidence>
<keyword evidence="4" id="KW-0812">Transmembrane</keyword>
<keyword evidence="1" id="KW-0433">Leucine-rich repeat</keyword>
<dbReference type="EMBL" id="JAHLQT010001931">
    <property type="protein sequence ID" value="KAG7177555.1"/>
    <property type="molecule type" value="Genomic_DNA"/>
</dbReference>
<reference evidence="6" key="1">
    <citation type="journal article" date="2021" name="Sci. Adv.">
        <title>The American lobster genome reveals insights on longevity, neural, and immune adaptations.</title>
        <authorList>
            <person name="Polinski J.M."/>
            <person name="Zimin A.V."/>
            <person name="Clark K.F."/>
            <person name="Kohn A.B."/>
            <person name="Sadowski N."/>
            <person name="Timp W."/>
            <person name="Ptitsyn A."/>
            <person name="Khanna P."/>
            <person name="Romanova D.Y."/>
            <person name="Williams P."/>
            <person name="Greenwood S.J."/>
            <person name="Moroz L.L."/>
            <person name="Walt D.R."/>
            <person name="Bodnar A.G."/>
        </authorList>
    </citation>
    <scope>NUCLEOTIDE SEQUENCE</scope>
    <source>
        <strain evidence="6">GMGI-L3</strain>
    </source>
</reference>
<dbReference type="SUPFAM" id="SSF52058">
    <property type="entry name" value="L domain-like"/>
    <property type="match status" value="1"/>
</dbReference>
<dbReference type="PROSITE" id="PS51450">
    <property type="entry name" value="LRR"/>
    <property type="match status" value="1"/>
</dbReference>
<dbReference type="SMART" id="SM00369">
    <property type="entry name" value="LRR_TYP"/>
    <property type="match status" value="6"/>
</dbReference>
<evidence type="ECO:0000313" key="7">
    <source>
        <dbReference type="Proteomes" id="UP000747542"/>
    </source>
</evidence>
<proteinExistence type="predicted"/>
<accession>A0A8J5TMF9</accession>
<dbReference type="InterPro" id="IPR003591">
    <property type="entry name" value="Leu-rich_rpt_typical-subtyp"/>
</dbReference>
<evidence type="ECO:0000256" key="1">
    <source>
        <dbReference type="ARBA" id="ARBA00022614"/>
    </source>
</evidence>
<dbReference type="Gene3D" id="3.80.10.10">
    <property type="entry name" value="Ribonuclease Inhibitor"/>
    <property type="match status" value="1"/>
</dbReference>
<dbReference type="InterPro" id="IPR032675">
    <property type="entry name" value="LRR_dom_sf"/>
</dbReference>